<keyword evidence="2 11" id="KW-0813">Transport</keyword>
<evidence type="ECO:0000256" key="5">
    <source>
        <dbReference type="ARBA" id="ARBA00022692"/>
    </source>
</evidence>
<comment type="similarity">
    <text evidence="11 12">Belongs to the TonB-dependent receptor family.</text>
</comment>
<evidence type="ECO:0000256" key="2">
    <source>
        <dbReference type="ARBA" id="ARBA00022448"/>
    </source>
</evidence>
<keyword evidence="16" id="KW-1185">Reference proteome</keyword>
<dbReference type="PANTHER" id="PTHR32552">
    <property type="entry name" value="FERRICHROME IRON RECEPTOR-RELATED"/>
    <property type="match status" value="1"/>
</dbReference>
<dbReference type="Pfam" id="PF07715">
    <property type="entry name" value="Plug"/>
    <property type="match status" value="1"/>
</dbReference>
<dbReference type="RefSeq" id="WP_083778393.1">
    <property type="nucleotide sequence ID" value="NZ_CP027850.1"/>
</dbReference>
<gene>
    <name evidence="15" type="ORF">B7G68_12355</name>
</gene>
<dbReference type="SUPFAM" id="SSF56935">
    <property type="entry name" value="Porins"/>
    <property type="match status" value="1"/>
</dbReference>
<dbReference type="Pfam" id="PF00593">
    <property type="entry name" value="TonB_dep_Rec_b-barrel"/>
    <property type="match status" value="1"/>
</dbReference>
<feature type="domain" description="TonB-dependent receptor-like beta-barrel" evidence="13">
    <location>
        <begin position="302"/>
        <end position="726"/>
    </location>
</feature>
<proteinExistence type="inferred from homology"/>
<sequence length="761" mass="81063">MARLGRRRATQQSSLPYYGVTASRQMGDIGVIVPRLGRDVALGADTLSLLQAIAASFAVADGAPQTGDKTQRDMTEDVIVTAQRRHERHLDVPIAMSVISQDDLARRGALDLSDVIGAASGVSITGFTGGNASNLVAIRGVAGQVLPIGSAQPVAIYLDGVYLSRPDAAFFGFDDVERVEVLRGPQGTLYGRNATAGAINIVTRTPGAALRGGGEVRVGNLDAISARGAVSGPLFARVFGGLSGSYLRHDGMIRNTVTGARLNDRDAYTVRGQLRHPSADGRFNAVLAADVMRDHATPVFKNAYDASGMFLGIGDPSAFASDAASEARTLRRTTSKGLALTLTHRPRATLELVSITSWRDFDSTLAYDADATAAAFLLTGATNHSASFSQELRGVFKGQRLRATGGASLFTERARYGLSTSAPVSAPRFDHLVDRSDLAAFALFGQFEVDLADRLTLVSGLRYDRERRDFTIDYRRSPTPGRLLSGKIRASAIIPSLTLAYRASPSLLTYMKVGRGYQPPGFNFAPGAAATVANTFRSETLWAYEAGAKAEFADRRVTLNAAAFLYDYSDIQIRSTVGLGLSRVDNAASARLGGVEASIVAKLPVGFAVHAQGVFLHARYRAFCQPFSAGDPQGADPLCAPGLADRSGNRLNLAPRWSGGLGLDYSRRLRTGRLSASITYDLSSSVFYVGAGNEAALRGGAWSMLGGQLAFQIDNGPEVFAYGRNLTDERFLSFAARVSSSSAFQVISDPRTYGGGIRYRF</sequence>
<feature type="domain" description="TonB-dependent receptor plug" evidence="14">
    <location>
        <begin position="90"/>
        <end position="198"/>
    </location>
</feature>
<keyword evidence="3 11" id="KW-1134">Transmembrane beta strand</keyword>
<evidence type="ECO:0000256" key="12">
    <source>
        <dbReference type="RuleBase" id="RU003357"/>
    </source>
</evidence>
<evidence type="ECO:0000256" key="4">
    <source>
        <dbReference type="ARBA" id="ARBA00022496"/>
    </source>
</evidence>
<keyword evidence="6" id="KW-0408">Iron</keyword>
<dbReference type="PROSITE" id="PS52016">
    <property type="entry name" value="TONB_DEPENDENT_REC_3"/>
    <property type="match status" value="1"/>
</dbReference>
<evidence type="ECO:0000256" key="11">
    <source>
        <dbReference type="PROSITE-ProRule" id="PRU01360"/>
    </source>
</evidence>
<comment type="subcellular location">
    <subcellularLocation>
        <location evidence="1 11">Cell outer membrane</location>
        <topology evidence="1 11">Multi-pass membrane protein</topology>
    </subcellularLocation>
</comment>
<dbReference type="InterPro" id="IPR039426">
    <property type="entry name" value="TonB-dep_rcpt-like"/>
</dbReference>
<dbReference type="InterPro" id="IPR012910">
    <property type="entry name" value="Plug_dom"/>
</dbReference>
<keyword evidence="4" id="KW-0410">Iron transport</keyword>
<dbReference type="EMBL" id="CP027850">
    <property type="protein sequence ID" value="AVQ02567.1"/>
    <property type="molecule type" value="Genomic_DNA"/>
</dbReference>
<evidence type="ECO:0000256" key="6">
    <source>
        <dbReference type="ARBA" id="ARBA00023004"/>
    </source>
</evidence>
<keyword evidence="5 11" id="KW-0812">Transmembrane</keyword>
<evidence type="ECO:0000256" key="3">
    <source>
        <dbReference type="ARBA" id="ARBA00022452"/>
    </source>
</evidence>
<name>A0ABM6THP9_9CAUL</name>
<organism evidence="15 16">
    <name type="scientific">Caulobacter segnis</name>
    <dbReference type="NCBI Taxonomy" id="88688"/>
    <lineage>
        <taxon>Bacteria</taxon>
        <taxon>Pseudomonadati</taxon>
        <taxon>Pseudomonadota</taxon>
        <taxon>Alphaproteobacteria</taxon>
        <taxon>Caulobacterales</taxon>
        <taxon>Caulobacteraceae</taxon>
        <taxon>Caulobacter</taxon>
    </lineage>
</organism>
<keyword evidence="10 11" id="KW-0998">Cell outer membrane</keyword>
<evidence type="ECO:0000256" key="10">
    <source>
        <dbReference type="ARBA" id="ARBA00023237"/>
    </source>
</evidence>
<evidence type="ECO:0000259" key="14">
    <source>
        <dbReference type="Pfam" id="PF07715"/>
    </source>
</evidence>
<dbReference type="PANTHER" id="PTHR32552:SF81">
    <property type="entry name" value="TONB-DEPENDENT OUTER MEMBRANE RECEPTOR"/>
    <property type="match status" value="1"/>
</dbReference>
<keyword evidence="7" id="KW-0406">Ion transport</keyword>
<dbReference type="InterPro" id="IPR036942">
    <property type="entry name" value="Beta-barrel_TonB_sf"/>
</dbReference>
<dbReference type="InterPro" id="IPR000531">
    <property type="entry name" value="Beta-barrel_TonB"/>
</dbReference>
<evidence type="ECO:0000256" key="9">
    <source>
        <dbReference type="ARBA" id="ARBA00023136"/>
    </source>
</evidence>
<dbReference type="Proteomes" id="UP000240527">
    <property type="component" value="Chromosome"/>
</dbReference>
<evidence type="ECO:0000313" key="16">
    <source>
        <dbReference type="Proteomes" id="UP000240527"/>
    </source>
</evidence>
<evidence type="ECO:0000256" key="1">
    <source>
        <dbReference type="ARBA" id="ARBA00004571"/>
    </source>
</evidence>
<keyword evidence="8 12" id="KW-0798">TonB box</keyword>
<accession>A0ABM6THP9</accession>
<dbReference type="Gene3D" id="2.40.170.20">
    <property type="entry name" value="TonB-dependent receptor, beta-barrel domain"/>
    <property type="match status" value="1"/>
</dbReference>
<evidence type="ECO:0000256" key="7">
    <source>
        <dbReference type="ARBA" id="ARBA00023065"/>
    </source>
</evidence>
<reference evidence="15 16" key="1">
    <citation type="journal article" date="2015" name="Biotechnol. Bioeng.">
        <title>Genome sequence and phenotypic characterization of Caulobacter segnis.</title>
        <authorList>
            <person name="Patel S."/>
            <person name="Fletcher B."/>
            <person name="Scott D.C."/>
            <person name="Ely B."/>
        </authorList>
    </citation>
    <scope>NUCLEOTIDE SEQUENCE [LARGE SCALE GENOMIC DNA]</scope>
    <source>
        <strain evidence="15 16">TK0059</strain>
    </source>
</reference>
<protein>
    <submittedName>
        <fullName evidence="15">TonB-dependent receptor</fullName>
    </submittedName>
</protein>
<keyword evidence="9 11" id="KW-0472">Membrane</keyword>
<evidence type="ECO:0000313" key="15">
    <source>
        <dbReference type="EMBL" id="AVQ02567.1"/>
    </source>
</evidence>
<evidence type="ECO:0000259" key="13">
    <source>
        <dbReference type="Pfam" id="PF00593"/>
    </source>
</evidence>
<evidence type="ECO:0000256" key="8">
    <source>
        <dbReference type="ARBA" id="ARBA00023077"/>
    </source>
</evidence>
<keyword evidence="15" id="KW-0675">Receptor</keyword>